<proteinExistence type="predicted"/>
<reference evidence="2 3" key="1">
    <citation type="submission" date="2017-02" db="EMBL/GenBank/DDBJ databases">
        <title>Complete genome sequence of the cold-active Pseudoalteromonas aliena strain EH1 isolated from Arctic seawater.</title>
        <authorList>
            <person name="Kim E."/>
            <person name="Heo E."/>
            <person name="Kim H."/>
            <person name="Kim D."/>
        </authorList>
    </citation>
    <scope>NUCLEOTIDE SEQUENCE [LARGE SCALE GENOMIC DNA]</scope>
    <source>
        <strain evidence="2 3">EH1</strain>
    </source>
</reference>
<dbReference type="KEGG" id="paln:B0W48_13835"/>
<evidence type="ECO:0000313" key="2">
    <source>
        <dbReference type="EMBL" id="AQQ00795.1"/>
    </source>
</evidence>
<keyword evidence="1" id="KW-0812">Transmembrane</keyword>
<dbReference type="AlphaFoldDB" id="A0A1Q2H0B0"/>
<gene>
    <name evidence="2" type="ORF">B0W48_13835</name>
</gene>
<organism evidence="2 3">
    <name type="scientific">Pseudoalteromonas aliena</name>
    <dbReference type="NCBI Taxonomy" id="247523"/>
    <lineage>
        <taxon>Bacteria</taxon>
        <taxon>Pseudomonadati</taxon>
        <taxon>Pseudomonadota</taxon>
        <taxon>Gammaproteobacteria</taxon>
        <taxon>Alteromonadales</taxon>
        <taxon>Pseudoalteromonadaceae</taxon>
        <taxon>Pseudoalteromonas</taxon>
    </lineage>
</organism>
<name>A0A1Q2H0B0_9GAMM</name>
<evidence type="ECO:0000313" key="3">
    <source>
        <dbReference type="Proteomes" id="UP000188243"/>
    </source>
</evidence>
<dbReference type="EMBL" id="CP019628">
    <property type="protein sequence ID" value="AQQ00795.1"/>
    <property type="molecule type" value="Genomic_DNA"/>
</dbReference>
<sequence>MDTHTEADHANAATLIAANNDSEIQTLNELPHEKRDGVTQSNDKKLFKTQKQTALALFAKLLACFPGFTNPQRDDVIIANQVLNYGVAGIQHKDIPAIKESMDSAKSFYNKYARLLGFGIGATFSVFIEWVQSVYPDYHAIRAAHAGSGLIAGWIVNNIMSEYERRIHQLKEKVR</sequence>
<dbReference type="RefSeq" id="WP_077537472.1">
    <property type="nucleotide sequence ID" value="NZ_CANLYY010000072.1"/>
</dbReference>
<keyword evidence="1" id="KW-1133">Transmembrane helix</keyword>
<dbReference type="Proteomes" id="UP000188243">
    <property type="component" value="Chromosome"/>
</dbReference>
<accession>A0A1Q2H0B0</accession>
<protein>
    <submittedName>
        <fullName evidence="2">Uncharacterized protein</fullName>
    </submittedName>
</protein>
<evidence type="ECO:0000256" key="1">
    <source>
        <dbReference type="SAM" id="Phobius"/>
    </source>
</evidence>
<feature type="transmembrane region" description="Helical" evidence="1">
    <location>
        <begin position="112"/>
        <end position="131"/>
    </location>
</feature>
<feature type="transmembrane region" description="Helical" evidence="1">
    <location>
        <begin position="143"/>
        <end position="160"/>
    </location>
</feature>
<keyword evidence="1" id="KW-0472">Membrane</keyword>